<dbReference type="Proteomes" id="UP000270678">
    <property type="component" value="Chromosome"/>
</dbReference>
<proteinExistence type="predicted"/>
<dbReference type="Pfam" id="PF23494">
    <property type="entry name" value="bPH_10"/>
    <property type="match status" value="1"/>
</dbReference>
<evidence type="ECO:0000313" key="4">
    <source>
        <dbReference type="EMBL" id="AZS13200.1"/>
    </source>
</evidence>
<evidence type="ECO:0000259" key="2">
    <source>
        <dbReference type="Pfam" id="PF23493"/>
    </source>
</evidence>
<keyword evidence="1" id="KW-0472">Membrane</keyword>
<feature type="transmembrane region" description="Helical" evidence="1">
    <location>
        <begin position="63"/>
        <end position="85"/>
    </location>
</feature>
<dbReference type="InterPro" id="IPR057798">
    <property type="entry name" value="PH_YqeB"/>
</dbReference>
<keyword evidence="1" id="KW-0812">Transmembrane</keyword>
<dbReference type="Pfam" id="PF23493">
    <property type="entry name" value="CysS_C"/>
    <property type="match status" value="1"/>
</dbReference>
<name>A0A3Q9I7Z0_9BACL</name>
<protein>
    <submittedName>
        <fullName evidence="4">DUF308 domain-containing protein</fullName>
    </submittedName>
</protein>
<evidence type="ECO:0000313" key="5">
    <source>
        <dbReference type="Proteomes" id="UP000270678"/>
    </source>
</evidence>
<feature type="transmembrane region" description="Helical" evidence="1">
    <location>
        <begin position="20"/>
        <end position="43"/>
    </location>
</feature>
<reference evidence="5" key="1">
    <citation type="submission" date="2018-12" db="EMBL/GenBank/DDBJ databases">
        <title>Complete genome sequence of Paenibacillus sp. MBLB1234.</title>
        <authorList>
            <person name="Nam Y.-D."/>
            <person name="Kang J."/>
            <person name="Chung W.-H."/>
            <person name="Park Y.S."/>
        </authorList>
    </citation>
    <scope>NUCLEOTIDE SEQUENCE [LARGE SCALE GENOMIC DNA]</scope>
    <source>
        <strain evidence="5">MBLB1234</strain>
    </source>
</reference>
<dbReference type="AlphaFoldDB" id="A0A3Q9I7Z0"/>
<evidence type="ECO:0000256" key="1">
    <source>
        <dbReference type="SAM" id="Phobius"/>
    </source>
</evidence>
<dbReference type="OrthoDB" id="5145029at2"/>
<dbReference type="EMBL" id="CP034346">
    <property type="protein sequence ID" value="AZS13200.1"/>
    <property type="molecule type" value="Genomic_DNA"/>
</dbReference>
<keyword evidence="1" id="KW-1133">Transmembrane helix</keyword>
<accession>A0A3Q9I7Z0</accession>
<evidence type="ECO:0000259" key="3">
    <source>
        <dbReference type="Pfam" id="PF23494"/>
    </source>
</evidence>
<dbReference type="KEGG" id="plut:EI981_00995"/>
<dbReference type="RefSeq" id="WP_126994643.1">
    <property type="nucleotide sequence ID" value="NZ_CP034346.1"/>
</dbReference>
<keyword evidence="5" id="KW-1185">Reference proteome</keyword>
<organism evidence="4 5">
    <name type="scientific">Paenibacillus lutimineralis</name>
    <dbReference type="NCBI Taxonomy" id="2707005"/>
    <lineage>
        <taxon>Bacteria</taxon>
        <taxon>Bacillati</taxon>
        <taxon>Bacillota</taxon>
        <taxon>Bacilli</taxon>
        <taxon>Bacillales</taxon>
        <taxon>Paenibacillaceae</taxon>
        <taxon>Paenibacillus</taxon>
    </lineage>
</organism>
<sequence>MHNQSQWTELGVSRKDKIIIWTLFPILGAVAGWFIPVLAKWVVALPWFPFQGLFKLISSMHGAWGSTVMTVLGFVGGGVLAMIAVKESLQIRLSDREVRLKIHDEERVFERQEVSAIFLDHKQLVLLDMNGRELLREEADGKPKALAEAFIRAGYDWRERDPFAHEYARWVADTPGLSPGANALFLAREKAIGRDDKEDAEDLRQELSKLGVTVRDEKKRQYWRMHGRRP</sequence>
<feature type="domain" description="Cysteinyl-tRNA ligase anticodon binding" evidence="2">
    <location>
        <begin position="174"/>
        <end position="224"/>
    </location>
</feature>
<feature type="domain" description="YqeB PH" evidence="3">
    <location>
        <begin position="8"/>
        <end position="158"/>
    </location>
</feature>
<dbReference type="InterPro" id="IPR056411">
    <property type="entry name" value="CysS_C"/>
</dbReference>
<gene>
    <name evidence="4" type="ORF">EI981_00995</name>
</gene>